<protein>
    <submittedName>
        <fullName evidence="7">Plant-metabolite dehydrogenase</fullName>
        <ecNumber evidence="7">1.1.1.274</ecNumber>
    </submittedName>
</protein>
<dbReference type="PANTHER" id="PTHR43827:SF3">
    <property type="entry name" value="NADP-DEPENDENT OXIDOREDUCTASE DOMAIN-CONTAINING PROTEIN"/>
    <property type="match status" value="1"/>
</dbReference>
<dbReference type="EMBL" id="UHDZ01000001">
    <property type="protein sequence ID" value="SUM73683.1"/>
    <property type="molecule type" value="Genomic_DNA"/>
</dbReference>
<dbReference type="PIRSF" id="PIRSF000097">
    <property type="entry name" value="AKR"/>
    <property type="match status" value="1"/>
</dbReference>
<evidence type="ECO:0000259" key="6">
    <source>
        <dbReference type="Pfam" id="PF00248"/>
    </source>
</evidence>
<evidence type="ECO:0000256" key="5">
    <source>
        <dbReference type="PIRSR" id="PIRSR000097-2"/>
    </source>
</evidence>
<dbReference type="GO" id="GO:0050580">
    <property type="term" value="F:2,5-didehydrogluconate reductase activity"/>
    <property type="evidence" value="ECO:0007669"/>
    <property type="project" value="UniProtKB-EC"/>
</dbReference>
<dbReference type="Gene3D" id="3.20.20.100">
    <property type="entry name" value="NADP-dependent oxidoreductase domain"/>
    <property type="match status" value="1"/>
</dbReference>
<accession>A0A380H9Q1</accession>
<reference evidence="7 8" key="1">
    <citation type="submission" date="2018-06" db="EMBL/GenBank/DDBJ databases">
        <authorList>
            <consortium name="Pathogen Informatics"/>
            <person name="Doyle S."/>
        </authorList>
    </citation>
    <scope>NUCLEOTIDE SEQUENCE [LARGE SCALE GENOMIC DNA]</scope>
    <source>
        <strain evidence="7 8">NCTC11807</strain>
    </source>
</reference>
<name>A0A380H9Q1_9STAP</name>
<dbReference type="PROSITE" id="PS00798">
    <property type="entry name" value="ALDOKETO_REDUCTASE_1"/>
    <property type="match status" value="1"/>
</dbReference>
<dbReference type="PANTHER" id="PTHR43827">
    <property type="entry name" value="2,5-DIKETO-D-GLUCONIC ACID REDUCTASE"/>
    <property type="match status" value="1"/>
</dbReference>
<evidence type="ECO:0000313" key="8">
    <source>
        <dbReference type="Proteomes" id="UP000255425"/>
    </source>
</evidence>
<dbReference type="InterPro" id="IPR036812">
    <property type="entry name" value="NAD(P)_OxRdtase_dom_sf"/>
</dbReference>
<dbReference type="Pfam" id="PF00248">
    <property type="entry name" value="Aldo_ket_red"/>
    <property type="match status" value="1"/>
</dbReference>
<dbReference type="FunFam" id="3.20.20.100:FF:000015">
    <property type="entry name" value="Oxidoreductase, aldo/keto reductase family"/>
    <property type="match status" value="1"/>
</dbReference>
<dbReference type="PRINTS" id="PR00069">
    <property type="entry name" value="ALDKETRDTASE"/>
</dbReference>
<dbReference type="SUPFAM" id="SSF51430">
    <property type="entry name" value="NAD(P)-linked oxidoreductase"/>
    <property type="match status" value="1"/>
</dbReference>
<comment type="similarity">
    <text evidence="1">Belongs to the aldo/keto reductase family.</text>
</comment>
<feature type="active site" description="Proton donor" evidence="4">
    <location>
        <position position="32"/>
    </location>
</feature>
<evidence type="ECO:0000256" key="1">
    <source>
        <dbReference type="ARBA" id="ARBA00007905"/>
    </source>
</evidence>
<dbReference type="InterPro" id="IPR023210">
    <property type="entry name" value="NADP_OxRdtase_dom"/>
</dbReference>
<dbReference type="Proteomes" id="UP000255425">
    <property type="component" value="Unassembled WGS sequence"/>
</dbReference>
<evidence type="ECO:0000256" key="3">
    <source>
        <dbReference type="ARBA" id="ARBA00023002"/>
    </source>
</evidence>
<feature type="binding site" evidence="5">
    <location>
        <position position="90"/>
    </location>
    <ligand>
        <name>substrate</name>
    </ligand>
</feature>
<sequence length="253" mass="29518">MGVYKITDEEMDNVVNTALEAGYRAFDTAYFYGNEKALGKALNQSDIDRDELFITSNLWNDYQGYDSTIEYFNQSLENLGIDYIDLFLIHWPCEKNQLYIESYKALEQLYKEGKVKAIGVCNFKVHHLKKLMNATEVMPQVNQIELHPYFNQHEVQSFCDEHDIKVTAWMPLMRNRGLLDNPTISGIAKRYDKTPAQIVLRWHLAHNRIIIPKSKTPERIRENLDILDFNLELTDVAEIGNLNKNTRQGKEPR</sequence>
<dbReference type="PROSITE" id="PS00063">
    <property type="entry name" value="ALDOKETO_REDUCTASE_3"/>
    <property type="match status" value="1"/>
</dbReference>
<proteinExistence type="inferred from homology"/>
<dbReference type="CDD" id="cd19071">
    <property type="entry name" value="AKR_AKR1-5-like"/>
    <property type="match status" value="1"/>
</dbReference>
<evidence type="ECO:0000256" key="4">
    <source>
        <dbReference type="PIRSR" id="PIRSR000097-1"/>
    </source>
</evidence>
<dbReference type="InterPro" id="IPR020471">
    <property type="entry name" value="AKR"/>
</dbReference>
<dbReference type="EC" id="1.1.1.274" evidence="7"/>
<dbReference type="InterPro" id="IPR018170">
    <property type="entry name" value="Aldo/ket_reductase_CS"/>
</dbReference>
<keyword evidence="3 7" id="KW-0560">Oxidoreductase</keyword>
<keyword evidence="2" id="KW-0521">NADP</keyword>
<dbReference type="AlphaFoldDB" id="A0A380H9Q1"/>
<gene>
    <name evidence="7" type="primary">dkgA</name>
    <name evidence="7" type="ORF">NCTC11807_02275</name>
</gene>
<keyword evidence="8" id="KW-1185">Reference proteome</keyword>
<feature type="domain" description="NADP-dependent oxidoreductase" evidence="6">
    <location>
        <begin position="5"/>
        <end position="242"/>
    </location>
</feature>
<dbReference type="PROSITE" id="PS00062">
    <property type="entry name" value="ALDOKETO_REDUCTASE_2"/>
    <property type="match status" value="1"/>
</dbReference>
<organism evidence="7 8">
    <name type="scientific">Staphylococcus saccharolyticus</name>
    <dbReference type="NCBI Taxonomy" id="33028"/>
    <lineage>
        <taxon>Bacteria</taxon>
        <taxon>Bacillati</taxon>
        <taxon>Bacillota</taxon>
        <taxon>Bacilli</taxon>
        <taxon>Bacillales</taxon>
        <taxon>Staphylococcaceae</taxon>
        <taxon>Staphylococcus</taxon>
    </lineage>
</organism>
<evidence type="ECO:0000256" key="2">
    <source>
        <dbReference type="ARBA" id="ARBA00022857"/>
    </source>
</evidence>
<evidence type="ECO:0000313" key="7">
    <source>
        <dbReference type="EMBL" id="SUM73683.1"/>
    </source>
</evidence>